<keyword evidence="1" id="KW-1133">Transmembrane helix</keyword>
<keyword evidence="1" id="KW-0472">Membrane</keyword>
<evidence type="ECO:0000313" key="2">
    <source>
        <dbReference type="EMBL" id="SEI94046.1"/>
    </source>
</evidence>
<accession>A0A1H6UQT1</accession>
<dbReference type="AlphaFoldDB" id="A0A1H6UQT1"/>
<feature type="transmembrane region" description="Helical" evidence="1">
    <location>
        <begin position="195"/>
        <end position="215"/>
    </location>
</feature>
<protein>
    <submittedName>
        <fullName evidence="2">Uncharacterized protein</fullName>
    </submittedName>
</protein>
<dbReference type="OrthoDB" id="4715924at2"/>
<sequence length="217" mass="21942">MTAAILVAMVAGVEVLGWWSYARTRLVATATWLVIVLVAAGVSDAVGAWGAVALGVGSAGWLVLRWRTDAGVAMGALVIAAGLLLLADGGPDGAAAVIAGLGAAVLLSRTANEVVRDVLERAKALPEDDEPMPEPAGSHLRGGRIIGPLERWLIVGLALVGAEGVIVGLMAAKGIGRFPEISGDRGRGSTAEEFLVGSLVSWALAGAAALMIAVLRP</sequence>
<evidence type="ECO:0000256" key="1">
    <source>
        <dbReference type="SAM" id="Phobius"/>
    </source>
</evidence>
<evidence type="ECO:0000313" key="3">
    <source>
        <dbReference type="Proteomes" id="UP000183315"/>
    </source>
</evidence>
<keyword evidence="1" id="KW-0812">Transmembrane</keyword>
<organism evidence="2 3">
    <name type="scientific">Demequina mangrovi</name>
    <dbReference type="NCBI Taxonomy" id="1043493"/>
    <lineage>
        <taxon>Bacteria</taxon>
        <taxon>Bacillati</taxon>
        <taxon>Actinomycetota</taxon>
        <taxon>Actinomycetes</taxon>
        <taxon>Micrococcales</taxon>
        <taxon>Demequinaceae</taxon>
        <taxon>Demequina</taxon>
    </lineage>
</organism>
<dbReference type="Proteomes" id="UP000183315">
    <property type="component" value="Unassembled WGS sequence"/>
</dbReference>
<dbReference type="RefSeq" id="WP_052405514.1">
    <property type="nucleotide sequence ID" value="NZ_BBLU01000002.1"/>
</dbReference>
<feature type="transmembrane region" description="Helical" evidence="1">
    <location>
        <begin position="33"/>
        <end position="63"/>
    </location>
</feature>
<keyword evidence="3" id="KW-1185">Reference proteome</keyword>
<gene>
    <name evidence="2" type="ORF">SAMN05421637_0478</name>
</gene>
<dbReference type="EMBL" id="FNZI01000001">
    <property type="protein sequence ID" value="SEI94046.1"/>
    <property type="molecule type" value="Genomic_DNA"/>
</dbReference>
<reference evidence="3" key="1">
    <citation type="submission" date="2016-10" db="EMBL/GenBank/DDBJ databases">
        <authorList>
            <person name="Varghese N."/>
        </authorList>
    </citation>
    <scope>NUCLEOTIDE SEQUENCE [LARGE SCALE GENOMIC DNA]</scope>
    <source>
        <strain evidence="3">DSM 24868</strain>
    </source>
</reference>
<proteinExistence type="predicted"/>
<name>A0A1H6UQT1_9MICO</name>
<dbReference type="STRING" id="1043493.SAMN05421637_0478"/>
<feature type="transmembrane region" description="Helical" evidence="1">
    <location>
        <begin position="70"/>
        <end position="87"/>
    </location>
</feature>
<dbReference type="eggNOG" id="ENOG50334AN">
    <property type="taxonomic scope" value="Bacteria"/>
</dbReference>
<feature type="transmembrane region" description="Helical" evidence="1">
    <location>
        <begin position="152"/>
        <end position="175"/>
    </location>
</feature>